<dbReference type="Pfam" id="PF20009">
    <property type="entry name" value="GEVED"/>
    <property type="match status" value="1"/>
</dbReference>
<dbReference type="Proteomes" id="UP000587527">
    <property type="component" value="Unassembled WGS sequence"/>
</dbReference>
<name>A0A841BWX7_9ACTN</name>
<keyword evidence="1" id="KW-0732">Signal</keyword>
<keyword evidence="4" id="KW-1185">Reference proteome</keyword>
<evidence type="ECO:0000256" key="1">
    <source>
        <dbReference type="SAM" id="SignalP"/>
    </source>
</evidence>
<dbReference type="AlphaFoldDB" id="A0A841BWX7"/>
<sequence length="550" mass="57121">MSIKSDNSFVAYNVRLARNVAAHAVVTAAIAAAGMGLAAPAFAAPVIPPPTAPFAGCPNLGYQLQTKPGQQSELGYFDLNTSTFVKIKSIGSDTNAFGYSEDQLVFWGMRTADPVLDTLVRIDSAGNTTEGGPLLDGAAPAPTALTTNTGAVFDNKLYLHTKVPANELIVVDIDPASATFAQVQSRKVLDLTTSGLPYLEIGDWDFDPSTGKLISLAMDGKGAAGKRLLVSVDPATGHVEIMQDLSSKLPDGNNYGAVYVEEGDSQTVYVSNNDVDRLLAKGLPGARSQTFGIRYGLSPMVVTAYTPGAPLLINDGADCLLATDFGDAPDSYKTLNLNEGPGHILTTVDSPTKKLLIGSKIDADLDGLPGPKADGDDKNLPINDEDGVPAGTLIDVYQPSLTVPVTNTTGQPAVLAGWLDLDMNGSFDADERATATVASGATSADLTWTGSGKKGDTFLRLRLYPGTLGRAVVDPQPTGAEFINGGEIEDHKVKLDGMLPNSGNHSVPLVAWGLMLLAGGAGLVATGRSTRRGAIVWGRQASATHAAAGS</sequence>
<gene>
    <name evidence="3" type="ORF">F4553_004792</name>
</gene>
<dbReference type="InterPro" id="IPR045474">
    <property type="entry name" value="GEVED"/>
</dbReference>
<proteinExistence type="predicted"/>
<dbReference type="RefSeq" id="WP_184839442.1">
    <property type="nucleotide sequence ID" value="NZ_JACHMN010000002.1"/>
</dbReference>
<organism evidence="3 4">
    <name type="scientific">Allocatelliglobosispora scoriae</name>
    <dbReference type="NCBI Taxonomy" id="643052"/>
    <lineage>
        <taxon>Bacteria</taxon>
        <taxon>Bacillati</taxon>
        <taxon>Actinomycetota</taxon>
        <taxon>Actinomycetes</taxon>
        <taxon>Micromonosporales</taxon>
        <taxon>Micromonosporaceae</taxon>
        <taxon>Allocatelliglobosispora</taxon>
    </lineage>
</organism>
<evidence type="ECO:0000313" key="4">
    <source>
        <dbReference type="Proteomes" id="UP000587527"/>
    </source>
</evidence>
<comment type="caution">
    <text evidence="3">The sequence shown here is derived from an EMBL/GenBank/DDBJ whole genome shotgun (WGS) entry which is preliminary data.</text>
</comment>
<protein>
    <recommendedName>
        <fullName evidence="2">GEVED domain-containing protein</fullName>
    </recommendedName>
</protein>
<feature type="domain" description="GEVED" evidence="2">
    <location>
        <begin position="415"/>
        <end position="493"/>
    </location>
</feature>
<dbReference type="EMBL" id="JACHMN010000002">
    <property type="protein sequence ID" value="MBB5871413.1"/>
    <property type="molecule type" value="Genomic_DNA"/>
</dbReference>
<evidence type="ECO:0000313" key="3">
    <source>
        <dbReference type="EMBL" id="MBB5871413.1"/>
    </source>
</evidence>
<evidence type="ECO:0000259" key="2">
    <source>
        <dbReference type="Pfam" id="PF20009"/>
    </source>
</evidence>
<accession>A0A841BWX7</accession>
<reference evidence="3 4" key="1">
    <citation type="submission" date="2020-08" db="EMBL/GenBank/DDBJ databases">
        <title>Sequencing the genomes of 1000 actinobacteria strains.</title>
        <authorList>
            <person name="Klenk H.-P."/>
        </authorList>
    </citation>
    <scope>NUCLEOTIDE SEQUENCE [LARGE SCALE GENOMIC DNA]</scope>
    <source>
        <strain evidence="3 4">DSM 45362</strain>
    </source>
</reference>
<feature type="chain" id="PRO_5032562398" description="GEVED domain-containing protein" evidence="1">
    <location>
        <begin position="44"/>
        <end position="550"/>
    </location>
</feature>
<feature type="signal peptide" evidence="1">
    <location>
        <begin position="1"/>
        <end position="43"/>
    </location>
</feature>